<dbReference type="GO" id="GO:0003677">
    <property type="term" value="F:DNA binding"/>
    <property type="evidence" value="ECO:0007669"/>
    <property type="project" value="InterPro"/>
</dbReference>
<evidence type="ECO:0000259" key="2">
    <source>
        <dbReference type="Pfam" id="PF01609"/>
    </source>
</evidence>
<evidence type="ECO:0000256" key="1">
    <source>
        <dbReference type="SAM" id="MobiDB-lite"/>
    </source>
</evidence>
<sequence length="411" mass="48222">MKDKDFTRNRKQSFASTLLLMVNFLTKSLSLEIENFVRYLKIEITNTKPFTKSAFVQARKKISPKVFRHLSNLLVREFYTDNSGVALLEGFRILAVDGSRITLPITQELEGQFGRTTNQSDTYVIQAKVSVLYDVLNNFVIDGDLSPISIGEREMALKHLQHCKIGDLLIYDRGYPSFDFIFEHHQRGLDYLMRVKTDFSSVTKSFMKNGKTSEIVEINPGKNTKPYVKVSQKKPSLRVRIIRIELPNGQTELLITSLLENKKYTPLFFKKLYFKRWKIETFYDEFKNKLKIEHFSGYSYQSIMQDFFAALFVSNVQTLIIGDLNEEIKEMNLNKRYDYKINNNLSYGFMKDRIVGMFLKKQNTQDILEELKQLFKKHLIPIRPDRSNKRNVGKYRNRIKPKTTKNQKDTL</sequence>
<protein>
    <submittedName>
        <fullName evidence="3">IS4 family transposase</fullName>
    </submittedName>
</protein>
<evidence type="ECO:0000313" key="3">
    <source>
        <dbReference type="EMBL" id="MCD1118739.1"/>
    </source>
</evidence>
<comment type="caution">
    <text evidence="3">The sequence shown here is derived from an EMBL/GenBank/DDBJ whole genome shotgun (WGS) entry which is preliminary data.</text>
</comment>
<feature type="domain" description="Transposase IS4-like" evidence="2">
    <location>
        <begin position="92"/>
        <end position="315"/>
    </location>
</feature>
<dbReference type="Pfam" id="PF01609">
    <property type="entry name" value="DDE_Tnp_1"/>
    <property type="match status" value="1"/>
</dbReference>
<evidence type="ECO:0000313" key="4">
    <source>
        <dbReference type="Proteomes" id="UP001108025"/>
    </source>
</evidence>
<keyword evidence="4" id="KW-1185">Reference proteome</keyword>
<organism evidence="3 4">
    <name type="scientific">Chryseobacterium turcicum</name>
    <dbReference type="NCBI Taxonomy" id="2898076"/>
    <lineage>
        <taxon>Bacteria</taxon>
        <taxon>Pseudomonadati</taxon>
        <taxon>Bacteroidota</taxon>
        <taxon>Flavobacteriia</taxon>
        <taxon>Flavobacteriales</taxon>
        <taxon>Weeksellaceae</taxon>
        <taxon>Chryseobacterium group</taxon>
        <taxon>Chryseobacterium</taxon>
    </lineage>
</organism>
<dbReference type="GO" id="GO:0006313">
    <property type="term" value="P:DNA transposition"/>
    <property type="evidence" value="ECO:0007669"/>
    <property type="project" value="InterPro"/>
</dbReference>
<dbReference type="AlphaFoldDB" id="A0A9Q3YXA1"/>
<feature type="compositionally biased region" description="Basic residues" evidence="1">
    <location>
        <begin position="389"/>
        <end position="405"/>
    </location>
</feature>
<dbReference type="InterPro" id="IPR012337">
    <property type="entry name" value="RNaseH-like_sf"/>
</dbReference>
<dbReference type="PANTHER" id="PTHR37529:SF1">
    <property type="entry name" value="TRANSPOSASE INSG FOR INSERTION SEQUENCE ELEMENT IS4-RELATED"/>
    <property type="match status" value="1"/>
</dbReference>
<dbReference type="Proteomes" id="UP001108025">
    <property type="component" value="Unassembled WGS sequence"/>
</dbReference>
<accession>A0A9Q3YXA1</accession>
<name>A0A9Q3YXA1_9FLAO</name>
<dbReference type="GO" id="GO:0004803">
    <property type="term" value="F:transposase activity"/>
    <property type="evidence" value="ECO:0007669"/>
    <property type="project" value="InterPro"/>
</dbReference>
<dbReference type="EMBL" id="JAJNAY010000002">
    <property type="protein sequence ID" value="MCD1118739.1"/>
    <property type="molecule type" value="Genomic_DNA"/>
</dbReference>
<reference evidence="3" key="1">
    <citation type="submission" date="2021-11" db="EMBL/GenBank/DDBJ databases">
        <title>Description of novel Chryseobacterium species.</title>
        <authorList>
            <person name="Saticioglu I.B."/>
            <person name="Ay H."/>
            <person name="Altun S."/>
            <person name="Duman M."/>
        </authorList>
    </citation>
    <scope>NUCLEOTIDE SEQUENCE</scope>
    <source>
        <strain evidence="3">C-17</strain>
    </source>
</reference>
<gene>
    <name evidence="3" type="ORF">LO744_18010</name>
</gene>
<proteinExistence type="predicted"/>
<dbReference type="Gene3D" id="3.90.350.10">
    <property type="entry name" value="Transposase Inhibitor Protein From Tn5, Chain A, domain 1"/>
    <property type="match status" value="1"/>
</dbReference>
<dbReference type="SUPFAM" id="SSF53098">
    <property type="entry name" value="Ribonuclease H-like"/>
    <property type="match status" value="1"/>
</dbReference>
<dbReference type="InterPro" id="IPR002559">
    <property type="entry name" value="Transposase_11"/>
</dbReference>
<feature type="region of interest" description="Disordered" evidence="1">
    <location>
        <begin position="385"/>
        <end position="411"/>
    </location>
</feature>
<dbReference type="NCBIfam" id="NF033592">
    <property type="entry name" value="transpos_IS4_1"/>
    <property type="match status" value="1"/>
</dbReference>
<dbReference type="PANTHER" id="PTHR37529">
    <property type="entry name" value="TRANSPOSASE INSG FOR INSERTION SEQUENCE ELEMENT IS4-RELATED"/>
    <property type="match status" value="1"/>
</dbReference>
<dbReference type="InterPro" id="IPR047952">
    <property type="entry name" value="Transpos_IS4"/>
</dbReference>